<evidence type="ECO:0000313" key="13">
    <source>
        <dbReference type="EMBL" id="CAB4875930.1"/>
    </source>
</evidence>
<name>A0A6J7QXW5_9ZZZZ</name>
<feature type="transmembrane region" description="Helical" evidence="11">
    <location>
        <begin position="12"/>
        <end position="36"/>
    </location>
</feature>
<proteinExistence type="inferred from homology"/>
<dbReference type="EMBL" id="CAFBPM010000008">
    <property type="protein sequence ID" value="CAB5022648.1"/>
    <property type="molecule type" value="Genomic_DNA"/>
</dbReference>
<dbReference type="EMBL" id="CAFABE010000002">
    <property type="protein sequence ID" value="CAB4816209.1"/>
    <property type="molecule type" value="Genomic_DNA"/>
</dbReference>
<evidence type="ECO:0000256" key="8">
    <source>
        <dbReference type="ARBA" id="ARBA00023136"/>
    </source>
</evidence>
<dbReference type="PANTHER" id="PTHR14269">
    <property type="entry name" value="CDP-DIACYLGLYCEROL--GLYCEROL-3-PHOSPHATE 3-PHOSPHATIDYLTRANSFERASE-RELATED"/>
    <property type="match status" value="1"/>
</dbReference>
<gene>
    <name evidence="12" type="ORF">UFOPK3164_00079</name>
    <name evidence="13" type="ORF">UFOPK3427_01127</name>
    <name evidence="14" type="ORF">UFOPK4112_01014</name>
</gene>
<dbReference type="GO" id="GO:0046474">
    <property type="term" value="P:glycerophospholipid biosynthetic process"/>
    <property type="evidence" value="ECO:0007669"/>
    <property type="project" value="TreeGrafter"/>
</dbReference>
<keyword evidence="4" id="KW-0808">Transferase</keyword>
<feature type="transmembrane region" description="Helical" evidence="11">
    <location>
        <begin position="160"/>
        <end position="177"/>
    </location>
</feature>
<dbReference type="PIRSF" id="PIRSF000847">
    <property type="entry name" value="Phos_ph_gly_syn"/>
    <property type="match status" value="1"/>
</dbReference>
<protein>
    <submittedName>
        <fullName evidence="14">Unannotated protein</fullName>
    </submittedName>
</protein>
<evidence type="ECO:0000256" key="2">
    <source>
        <dbReference type="ARBA" id="ARBA00010441"/>
    </source>
</evidence>
<keyword evidence="7" id="KW-0443">Lipid metabolism</keyword>
<dbReference type="Pfam" id="PF01066">
    <property type="entry name" value="CDP-OH_P_transf"/>
    <property type="match status" value="1"/>
</dbReference>
<comment type="similarity">
    <text evidence="2">Belongs to the CDP-alcohol phosphatidyltransferase class-I family.</text>
</comment>
<evidence type="ECO:0000256" key="11">
    <source>
        <dbReference type="SAM" id="Phobius"/>
    </source>
</evidence>
<evidence type="ECO:0000256" key="9">
    <source>
        <dbReference type="ARBA" id="ARBA00023209"/>
    </source>
</evidence>
<keyword evidence="8 11" id="KW-0472">Membrane</keyword>
<dbReference type="InterPro" id="IPR000462">
    <property type="entry name" value="CDP-OH_P_trans"/>
</dbReference>
<evidence type="ECO:0000256" key="6">
    <source>
        <dbReference type="ARBA" id="ARBA00022989"/>
    </source>
</evidence>
<dbReference type="Gene3D" id="1.20.120.1760">
    <property type="match status" value="1"/>
</dbReference>
<dbReference type="PANTHER" id="PTHR14269:SF62">
    <property type="entry name" value="CDP-DIACYLGLYCEROL--GLYCEROL-3-PHOSPHATE 3-PHOSPHATIDYLTRANSFERASE 1, CHLOROPLASTIC"/>
    <property type="match status" value="1"/>
</dbReference>
<evidence type="ECO:0000313" key="14">
    <source>
        <dbReference type="EMBL" id="CAB5022648.1"/>
    </source>
</evidence>
<dbReference type="InterPro" id="IPR004570">
    <property type="entry name" value="Phosphatidylglycerol_P_synth"/>
</dbReference>
<comment type="subcellular location">
    <subcellularLocation>
        <location evidence="1">Membrane</location>
        <topology evidence="1">Multi-pass membrane protein</topology>
    </subcellularLocation>
</comment>
<dbReference type="EMBL" id="CAFBLT010000001">
    <property type="protein sequence ID" value="CAB4875930.1"/>
    <property type="molecule type" value="Genomic_DNA"/>
</dbReference>
<dbReference type="InterPro" id="IPR043130">
    <property type="entry name" value="CDP-OH_PTrfase_TM_dom"/>
</dbReference>
<dbReference type="GO" id="GO:0008444">
    <property type="term" value="F:CDP-diacylglycerol-glycerol-3-phosphate 3-phosphatidyltransferase activity"/>
    <property type="evidence" value="ECO:0007669"/>
    <property type="project" value="InterPro"/>
</dbReference>
<dbReference type="GO" id="GO:0016020">
    <property type="term" value="C:membrane"/>
    <property type="evidence" value="ECO:0007669"/>
    <property type="project" value="UniProtKB-SubCell"/>
</dbReference>
<keyword evidence="6 11" id="KW-1133">Transmembrane helix</keyword>
<evidence type="ECO:0000256" key="1">
    <source>
        <dbReference type="ARBA" id="ARBA00004141"/>
    </source>
</evidence>
<evidence type="ECO:0000256" key="10">
    <source>
        <dbReference type="ARBA" id="ARBA00023264"/>
    </source>
</evidence>
<keyword evidence="5 11" id="KW-0812">Transmembrane</keyword>
<evidence type="ECO:0000256" key="7">
    <source>
        <dbReference type="ARBA" id="ARBA00023098"/>
    </source>
</evidence>
<dbReference type="InterPro" id="IPR050324">
    <property type="entry name" value="CDP-alcohol_PTase-I"/>
</dbReference>
<evidence type="ECO:0000256" key="5">
    <source>
        <dbReference type="ARBA" id="ARBA00022692"/>
    </source>
</evidence>
<accession>A0A6J7QXW5</accession>
<feature type="transmembrane region" description="Helical" evidence="11">
    <location>
        <begin position="42"/>
        <end position="61"/>
    </location>
</feature>
<organism evidence="14">
    <name type="scientific">freshwater metagenome</name>
    <dbReference type="NCBI Taxonomy" id="449393"/>
    <lineage>
        <taxon>unclassified sequences</taxon>
        <taxon>metagenomes</taxon>
        <taxon>ecological metagenomes</taxon>
    </lineage>
</organism>
<dbReference type="PROSITE" id="PS00379">
    <property type="entry name" value="CDP_ALCOHOL_P_TRANSF"/>
    <property type="match status" value="1"/>
</dbReference>
<keyword evidence="9" id="KW-0594">Phospholipid biosynthesis</keyword>
<evidence type="ECO:0000313" key="12">
    <source>
        <dbReference type="EMBL" id="CAB4816209.1"/>
    </source>
</evidence>
<keyword evidence="10" id="KW-1208">Phospholipid metabolism</keyword>
<evidence type="ECO:0000256" key="4">
    <source>
        <dbReference type="ARBA" id="ARBA00022679"/>
    </source>
</evidence>
<dbReference type="InterPro" id="IPR048254">
    <property type="entry name" value="CDP_ALCOHOL_P_TRANSF_CS"/>
</dbReference>
<sequence length="188" mass="20773">MSEQKKFFGETAILTPANAITVGRLLLTPVFIWMIVHWGATWATAGVGALVAFSDGFDGIVARRMGSTRSGAFLDPLIDKIVVLACLITLGIEHKLPWLPIGIIAARELWMTWYRWSAAKRGLSIPARKSAKIKTLIQDLSIAIVVLPVTASLHWLHVSLIWLAAIATVYTGAQYYFDGRRVEKARQT</sequence>
<keyword evidence="3" id="KW-0444">Lipid biosynthesis</keyword>
<evidence type="ECO:0000256" key="3">
    <source>
        <dbReference type="ARBA" id="ARBA00022516"/>
    </source>
</evidence>
<dbReference type="AlphaFoldDB" id="A0A6J7QXW5"/>
<reference evidence="14" key="1">
    <citation type="submission" date="2020-05" db="EMBL/GenBank/DDBJ databases">
        <authorList>
            <person name="Chiriac C."/>
            <person name="Salcher M."/>
            <person name="Ghai R."/>
            <person name="Kavagutti S V."/>
        </authorList>
    </citation>
    <scope>NUCLEOTIDE SEQUENCE</scope>
</reference>